<proteinExistence type="predicted"/>
<dbReference type="Pfam" id="PF04989">
    <property type="entry name" value="RMNT_CmcI"/>
    <property type="match status" value="1"/>
</dbReference>
<dbReference type="SUPFAM" id="SSF53335">
    <property type="entry name" value="S-adenosyl-L-methionine-dependent methyltransferases"/>
    <property type="match status" value="1"/>
</dbReference>
<sequence>MAASTTVPFSQLPAHPEKPTGVITVSVDATNKSTVPPESRSLDADALVARKGGLSIGSVELRPAVKQEDKTSDKGLLDETDYTGVLECALPPPPADDRSPLVRPFSKTDLSLEAAMALSTGKFRTTWRDLPLFSDAFSVLLYTQILQKQKPGTIFDIGSASGASALFFADMLRACGFPDSRVVSMDVGNFRQGAAKDPAVPAELGISFLVQDVIKADEADSLLTAELLDKCPKPWLVIDDCHVELRGLYSRLRPYLAEGDLFVFEDTHPLGPSDYKMGVHDPSKYVTGFGEEKFRSLSESVLPIMERDGWVVASEWQDFFGYNTGGLTSNSILKKKKK</sequence>
<feature type="region of interest" description="Disordered" evidence="1">
    <location>
        <begin position="1"/>
        <end position="21"/>
    </location>
</feature>
<dbReference type="GO" id="GO:0008610">
    <property type="term" value="P:lipid biosynthetic process"/>
    <property type="evidence" value="ECO:0007669"/>
    <property type="project" value="InterPro"/>
</dbReference>
<dbReference type="InterPro" id="IPR029063">
    <property type="entry name" value="SAM-dependent_MTases_sf"/>
</dbReference>
<name>A0A0G4HUX8_9ALVE</name>
<dbReference type="Gene3D" id="3.40.50.150">
    <property type="entry name" value="Vaccinia Virus protein VP39"/>
    <property type="match status" value="1"/>
</dbReference>
<dbReference type="EMBL" id="CDMZ01003980">
    <property type="protein sequence ID" value="CEM48260.1"/>
    <property type="molecule type" value="Genomic_DNA"/>
</dbReference>
<dbReference type="GO" id="GO:0008168">
    <property type="term" value="F:methyltransferase activity"/>
    <property type="evidence" value="ECO:0007669"/>
    <property type="project" value="InterPro"/>
</dbReference>
<reference evidence="2" key="1">
    <citation type="submission" date="2014-11" db="EMBL/GenBank/DDBJ databases">
        <authorList>
            <person name="Otto D Thomas"/>
            <person name="Naeem Raeece"/>
        </authorList>
    </citation>
    <scope>NUCLEOTIDE SEQUENCE</scope>
</reference>
<dbReference type="VEuPathDB" id="CryptoDB:Cvel_8750"/>
<protein>
    <recommendedName>
        <fullName evidence="3">Rhamnosyl O-methyltransferase</fullName>
    </recommendedName>
</protein>
<dbReference type="AlphaFoldDB" id="A0A0G4HUX8"/>
<organism evidence="2">
    <name type="scientific">Chromera velia CCMP2878</name>
    <dbReference type="NCBI Taxonomy" id="1169474"/>
    <lineage>
        <taxon>Eukaryota</taxon>
        <taxon>Sar</taxon>
        <taxon>Alveolata</taxon>
        <taxon>Colpodellida</taxon>
        <taxon>Chromeraceae</taxon>
        <taxon>Chromera</taxon>
    </lineage>
</organism>
<gene>
    <name evidence="2" type="ORF">Cvel_8750</name>
</gene>
<evidence type="ECO:0008006" key="3">
    <source>
        <dbReference type="Google" id="ProtNLM"/>
    </source>
</evidence>
<accession>A0A0G4HUX8</accession>
<evidence type="ECO:0000313" key="2">
    <source>
        <dbReference type="EMBL" id="CEM48260.1"/>
    </source>
</evidence>
<evidence type="ECO:0000256" key="1">
    <source>
        <dbReference type="SAM" id="MobiDB-lite"/>
    </source>
</evidence>
<dbReference type="InterPro" id="IPR007072">
    <property type="entry name" value="RNMT_CmcI"/>
</dbReference>